<protein>
    <submittedName>
        <fullName evidence="1">Uncharacterized protein</fullName>
    </submittedName>
</protein>
<sequence length="197" mass="22702">MSRKPEDTTIARLEDASKWLITEVVAELYQEPRRGDQIQSALLDRFKLRSYNKPGLDSETSWPHFIPFSRGIYYDISVVASETIGHGYFEYWFIAVTQQAWVATAKTQCRFIVTQAESKTSYRAILKNEGRFFDQYDVDGRAVFKLFPEADLRLRSRLTPWLLPSCFENRPDLLEEEVSVLQDGSYVLRPISAATSG</sequence>
<accession>A0AAJ0U5M0</accession>
<reference evidence="1" key="1">
    <citation type="submission" date="2017-08" db="EMBL/GenBank/DDBJ databases">
        <authorList>
            <person name="Imhoff J.F."/>
            <person name="Rahn T."/>
            <person name="Kuenzel S."/>
            <person name="Neulinger S.C."/>
        </authorList>
    </citation>
    <scope>NUCLEOTIDE SEQUENCE</scope>
    <source>
        <strain evidence="1">DSM 11080</strain>
    </source>
</reference>
<gene>
    <name evidence="1" type="ORF">CKO40_13650</name>
</gene>
<comment type="caution">
    <text evidence="1">The sequence shown here is derived from an EMBL/GenBank/DDBJ whole genome shotgun (WGS) entry which is preliminary data.</text>
</comment>
<evidence type="ECO:0000313" key="2">
    <source>
        <dbReference type="Proteomes" id="UP001296776"/>
    </source>
</evidence>
<dbReference type="EMBL" id="NRSJ01000024">
    <property type="protein sequence ID" value="MBK1705568.1"/>
    <property type="molecule type" value="Genomic_DNA"/>
</dbReference>
<proteinExistence type="predicted"/>
<organism evidence="1 2">
    <name type="scientific">Halochromatium glycolicum</name>
    <dbReference type="NCBI Taxonomy" id="85075"/>
    <lineage>
        <taxon>Bacteria</taxon>
        <taxon>Pseudomonadati</taxon>
        <taxon>Pseudomonadota</taxon>
        <taxon>Gammaproteobacteria</taxon>
        <taxon>Chromatiales</taxon>
        <taxon>Chromatiaceae</taxon>
        <taxon>Halochromatium</taxon>
    </lineage>
</organism>
<dbReference type="AlphaFoldDB" id="A0AAJ0U5M0"/>
<evidence type="ECO:0000313" key="1">
    <source>
        <dbReference type="EMBL" id="MBK1705568.1"/>
    </source>
</evidence>
<reference evidence="1" key="2">
    <citation type="journal article" date="2020" name="Microorganisms">
        <title>Osmotic Adaptation and Compatible Solute Biosynthesis of Phototrophic Bacteria as Revealed from Genome Analyses.</title>
        <authorList>
            <person name="Imhoff J.F."/>
            <person name="Rahn T."/>
            <person name="Kunzel S."/>
            <person name="Keller A."/>
            <person name="Neulinger S.C."/>
        </authorList>
    </citation>
    <scope>NUCLEOTIDE SEQUENCE</scope>
    <source>
        <strain evidence="1">DSM 11080</strain>
    </source>
</reference>
<keyword evidence="2" id="KW-1185">Reference proteome</keyword>
<name>A0AAJ0U5M0_9GAMM</name>
<dbReference type="Proteomes" id="UP001296776">
    <property type="component" value="Unassembled WGS sequence"/>
</dbReference>